<sequence>MNPTKLTVASLRKVFLLEGLDDATLGIVLKQLTVRRYEKRDVILQKGASDGELLFLLAGQLHVVDYTLQGKEVFLHVIQAGDYFGELSVIDGAPRSASVVAVKESVVAFLSKQHALNLFHNYPSVVERLLGRFAQVIRQASGRQMLLSIPSAHARVYVMLSRMPRVLPVQEEGEEEPVVLDNVPTQQEIAGMVNTTRETVSRAMQILVKEGIIKKDKRKIIILQPTVLEEKAMQGEGMLVKDIDE</sequence>
<dbReference type="PRINTS" id="PR00103">
    <property type="entry name" value="CAMPKINASE"/>
</dbReference>
<dbReference type="Pfam" id="PF13545">
    <property type="entry name" value="HTH_Crp_2"/>
    <property type="match status" value="1"/>
</dbReference>
<evidence type="ECO:0000313" key="7">
    <source>
        <dbReference type="Proteomes" id="UP000672039"/>
    </source>
</evidence>
<dbReference type="InterPro" id="IPR050397">
    <property type="entry name" value="Env_Response_Regulators"/>
</dbReference>
<evidence type="ECO:0000313" key="6">
    <source>
        <dbReference type="EMBL" id="QTR44954.1"/>
    </source>
</evidence>
<keyword evidence="7" id="KW-1185">Reference proteome</keyword>
<dbReference type="SUPFAM" id="SSF46785">
    <property type="entry name" value="Winged helix' DNA-binding domain"/>
    <property type="match status" value="1"/>
</dbReference>
<keyword evidence="3" id="KW-0804">Transcription</keyword>
<keyword evidence="2" id="KW-0238">DNA-binding</keyword>
<dbReference type="EMBL" id="CP072801">
    <property type="protein sequence ID" value="QTR44954.1"/>
    <property type="molecule type" value="Genomic_DNA"/>
</dbReference>
<dbReference type="RefSeq" id="WP_210221394.1">
    <property type="nucleotide sequence ID" value="NZ_CP072801.1"/>
</dbReference>
<reference evidence="6 7" key="1">
    <citation type="submission" date="2021-04" db="EMBL/GenBank/DDBJ databases">
        <title>Genomics, taxonomy and metabolism of representatives of sulfur bacteria of the genus Thiothrix: Thiothrix fructosivorans QT, Thiothrix unzii A1T and three new species, Thiothrix subterranea sp. nov., Thiothrix litoralis sp. nov. and 'Candidatus Thiothrix anitrata' sp. nov.</title>
        <authorList>
            <person name="Ravin N.V."/>
            <person name="Smolyakov D."/>
            <person name="Rudenko T.S."/>
            <person name="Mardanov A.V."/>
            <person name="Beletsky A.V."/>
            <person name="Markov N.D."/>
            <person name="Fomenkov A.I."/>
            <person name="Roberts R.J."/>
            <person name="Karnachuk O.V."/>
            <person name="Novikov A."/>
            <person name="Grabovich M.Y."/>
        </authorList>
    </citation>
    <scope>NUCLEOTIDE SEQUENCE [LARGE SCALE GENOMIC DNA]</scope>
    <source>
        <strain evidence="6 7">AS</strain>
    </source>
</reference>
<dbReference type="Gene3D" id="2.60.120.10">
    <property type="entry name" value="Jelly Rolls"/>
    <property type="match status" value="1"/>
</dbReference>
<dbReference type="SUPFAM" id="SSF51206">
    <property type="entry name" value="cAMP-binding domain-like"/>
    <property type="match status" value="1"/>
</dbReference>
<dbReference type="PROSITE" id="PS51063">
    <property type="entry name" value="HTH_CRP_2"/>
    <property type="match status" value="1"/>
</dbReference>
<dbReference type="CDD" id="cd00038">
    <property type="entry name" value="CAP_ED"/>
    <property type="match status" value="1"/>
</dbReference>
<evidence type="ECO:0000256" key="3">
    <source>
        <dbReference type="ARBA" id="ARBA00023163"/>
    </source>
</evidence>
<dbReference type="InterPro" id="IPR036390">
    <property type="entry name" value="WH_DNA-bd_sf"/>
</dbReference>
<feature type="domain" description="HTH crp-type" evidence="5">
    <location>
        <begin position="150"/>
        <end position="226"/>
    </location>
</feature>
<dbReference type="Pfam" id="PF00027">
    <property type="entry name" value="cNMP_binding"/>
    <property type="match status" value="1"/>
</dbReference>
<dbReference type="Proteomes" id="UP000672039">
    <property type="component" value="Chromosome"/>
</dbReference>
<dbReference type="InterPro" id="IPR012318">
    <property type="entry name" value="HTH_CRP"/>
</dbReference>
<dbReference type="SMART" id="SM00100">
    <property type="entry name" value="cNMP"/>
    <property type="match status" value="1"/>
</dbReference>
<proteinExistence type="predicted"/>
<dbReference type="PROSITE" id="PS00889">
    <property type="entry name" value="CNMP_BINDING_2"/>
    <property type="match status" value="1"/>
</dbReference>
<dbReference type="InterPro" id="IPR000595">
    <property type="entry name" value="cNMP-bd_dom"/>
</dbReference>
<feature type="domain" description="Cyclic nucleotide-binding" evidence="4">
    <location>
        <begin position="16"/>
        <end position="136"/>
    </location>
</feature>
<name>A0ABX7WTH2_9GAMM</name>
<dbReference type="PRINTS" id="PR00035">
    <property type="entry name" value="HTHGNTR"/>
</dbReference>
<keyword evidence="1" id="KW-0805">Transcription regulation</keyword>
<organism evidence="6 7">
    <name type="scientific">Thiothrix litoralis</name>
    <dbReference type="NCBI Taxonomy" id="2891210"/>
    <lineage>
        <taxon>Bacteria</taxon>
        <taxon>Pseudomonadati</taxon>
        <taxon>Pseudomonadota</taxon>
        <taxon>Gammaproteobacteria</taxon>
        <taxon>Thiotrichales</taxon>
        <taxon>Thiotrichaceae</taxon>
        <taxon>Thiothrix</taxon>
    </lineage>
</organism>
<evidence type="ECO:0000259" key="4">
    <source>
        <dbReference type="PROSITE" id="PS50042"/>
    </source>
</evidence>
<dbReference type="InterPro" id="IPR018490">
    <property type="entry name" value="cNMP-bd_dom_sf"/>
</dbReference>
<dbReference type="PROSITE" id="PS50042">
    <property type="entry name" value="CNMP_BINDING_3"/>
    <property type="match status" value="1"/>
</dbReference>
<dbReference type="PANTHER" id="PTHR24567:SF74">
    <property type="entry name" value="HTH-TYPE TRANSCRIPTIONAL REGULATOR ARCR"/>
    <property type="match status" value="1"/>
</dbReference>
<evidence type="ECO:0000259" key="5">
    <source>
        <dbReference type="PROSITE" id="PS51063"/>
    </source>
</evidence>
<evidence type="ECO:0000256" key="1">
    <source>
        <dbReference type="ARBA" id="ARBA00023015"/>
    </source>
</evidence>
<dbReference type="InterPro" id="IPR014710">
    <property type="entry name" value="RmlC-like_jellyroll"/>
</dbReference>
<dbReference type="SMART" id="SM00419">
    <property type="entry name" value="HTH_CRP"/>
    <property type="match status" value="1"/>
</dbReference>
<accession>A0ABX7WTH2</accession>
<dbReference type="InterPro" id="IPR036388">
    <property type="entry name" value="WH-like_DNA-bd_sf"/>
</dbReference>
<evidence type="ECO:0000256" key="2">
    <source>
        <dbReference type="ARBA" id="ARBA00023125"/>
    </source>
</evidence>
<dbReference type="Gene3D" id="1.10.10.10">
    <property type="entry name" value="Winged helix-like DNA-binding domain superfamily/Winged helix DNA-binding domain"/>
    <property type="match status" value="1"/>
</dbReference>
<gene>
    <name evidence="6" type="ORF">J9253_13135</name>
</gene>
<protein>
    <submittedName>
        <fullName evidence="6">Crp/Fnr family transcriptional regulator</fullName>
    </submittedName>
</protein>
<dbReference type="InterPro" id="IPR018488">
    <property type="entry name" value="cNMP-bd_CS"/>
</dbReference>
<dbReference type="InterPro" id="IPR000524">
    <property type="entry name" value="Tscrpt_reg_HTH_GntR"/>
</dbReference>
<dbReference type="PANTHER" id="PTHR24567">
    <property type="entry name" value="CRP FAMILY TRANSCRIPTIONAL REGULATORY PROTEIN"/>
    <property type="match status" value="1"/>
</dbReference>